<dbReference type="SUPFAM" id="SSF48484">
    <property type="entry name" value="Lipoxigenase"/>
    <property type="match status" value="1"/>
</dbReference>
<keyword evidence="7" id="KW-1185">Reference proteome</keyword>
<dbReference type="PANTHER" id="PTHR11771">
    <property type="entry name" value="LIPOXYGENASE"/>
    <property type="match status" value="1"/>
</dbReference>
<comment type="caution">
    <text evidence="6">The sequence shown here is derived from an EMBL/GenBank/DDBJ whole genome shotgun (WGS) entry which is preliminary data.</text>
</comment>
<dbReference type="GO" id="GO:0016702">
    <property type="term" value="F:oxidoreductase activity, acting on single donors with incorporation of molecular oxygen, incorporation of two atoms of oxygen"/>
    <property type="evidence" value="ECO:0007669"/>
    <property type="project" value="InterPro"/>
</dbReference>
<evidence type="ECO:0000256" key="2">
    <source>
        <dbReference type="ARBA" id="ARBA00022964"/>
    </source>
</evidence>
<keyword evidence="3" id="KW-0560">Oxidoreductase</keyword>
<dbReference type="InterPro" id="IPR000907">
    <property type="entry name" value="LipOase"/>
</dbReference>
<keyword evidence="2" id="KW-0223">Dioxygenase</keyword>
<dbReference type="PROSITE" id="PS51393">
    <property type="entry name" value="LIPOXYGENASE_3"/>
    <property type="match status" value="1"/>
</dbReference>
<evidence type="ECO:0000313" key="7">
    <source>
        <dbReference type="Proteomes" id="UP000823749"/>
    </source>
</evidence>
<feature type="region of interest" description="Disordered" evidence="4">
    <location>
        <begin position="1"/>
        <end position="23"/>
    </location>
</feature>
<organism evidence="6 7">
    <name type="scientific">Rhododendron griersonianum</name>
    <dbReference type="NCBI Taxonomy" id="479676"/>
    <lineage>
        <taxon>Eukaryota</taxon>
        <taxon>Viridiplantae</taxon>
        <taxon>Streptophyta</taxon>
        <taxon>Embryophyta</taxon>
        <taxon>Tracheophyta</taxon>
        <taxon>Spermatophyta</taxon>
        <taxon>Magnoliopsida</taxon>
        <taxon>eudicotyledons</taxon>
        <taxon>Gunneridae</taxon>
        <taxon>Pentapetalae</taxon>
        <taxon>asterids</taxon>
        <taxon>Ericales</taxon>
        <taxon>Ericaceae</taxon>
        <taxon>Ericoideae</taxon>
        <taxon>Rhodoreae</taxon>
        <taxon>Rhododendron</taxon>
    </lineage>
</organism>
<evidence type="ECO:0000256" key="1">
    <source>
        <dbReference type="ARBA" id="ARBA00022723"/>
    </source>
</evidence>
<dbReference type="InterPro" id="IPR036226">
    <property type="entry name" value="LipOase_C_sf"/>
</dbReference>
<proteinExistence type="predicted"/>
<name>A0AAV6I2K7_9ERIC</name>
<gene>
    <name evidence="6" type="ORF">RHGRI_034203</name>
</gene>
<evidence type="ECO:0000313" key="6">
    <source>
        <dbReference type="EMBL" id="KAG5521900.1"/>
    </source>
</evidence>
<protein>
    <recommendedName>
        <fullName evidence="5">Lipoxygenase domain-containing protein</fullName>
    </recommendedName>
</protein>
<dbReference type="Proteomes" id="UP000823749">
    <property type="component" value="Chromosome 12"/>
</dbReference>
<dbReference type="Gene3D" id="1.20.245.10">
    <property type="entry name" value="Lipoxygenase-1, Domain 5"/>
    <property type="match status" value="1"/>
</dbReference>
<feature type="domain" description="Lipoxygenase" evidence="5">
    <location>
        <begin position="47"/>
        <end position="152"/>
    </location>
</feature>
<dbReference type="AlphaFoldDB" id="A0AAV6I2K7"/>
<feature type="compositionally biased region" description="Basic residues" evidence="4">
    <location>
        <begin position="1"/>
        <end position="13"/>
    </location>
</feature>
<dbReference type="GO" id="GO:0046872">
    <property type="term" value="F:metal ion binding"/>
    <property type="evidence" value="ECO:0007669"/>
    <property type="project" value="UniProtKB-KW"/>
</dbReference>
<reference evidence="6" key="1">
    <citation type="submission" date="2020-08" db="EMBL/GenBank/DDBJ databases">
        <title>Plant Genome Project.</title>
        <authorList>
            <person name="Zhang R.-G."/>
        </authorList>
    </citation>
    <scope>NUCLEOTIDE SEQUENCE</scope>
    <source>
        <strain evidence="6">WSP0</strain>
        <tissue evidence="6">Leaf</tissue>
    </source>
</reference>
<evidence type="ECO:0000259" key="5">
    <source>
        <dbReference type="PROSITE" id="PS51393"/>
    </source>
</evidence>
<dbReference type="Pfam" id="PF00305">
    <property type="entry name" value="Lipoxygenase"/>
    <property type="match status" value="1"/>
</dbReference>
<dbReference type="EMBL" id="JACTNZ010000012">
    <property type="protein sequence ID" value="KAG5521900.1"/>
    <property type="molecule type" value="Genomic_DNA"/>
</dbReference>
<evidence type="ECO:0000256" key="3">
    <source>
        <dbReference type="ARBA" id="ARBA00023002"/>
    </source>
</evidence>
<keyword evidence="1" id="KW-0479">Metal-binding</keyword>
<dbReference type="GO" id="GO:0034440">
    <property type="term" value="P:lipid oxidation"/>
    <property type="evidence" value="ECO:0007669"/>
    <property type="project" value="InterPro"/>
</dbReference>
<sequence>MGQHNRCQKRTRRSQVSNNDGGNRLIGVRKGLAGGWVVSGDGRRGWAIEKKRVFLLDCYDMLLPLIEKMSSLPEIKAYASRTIFFYTRTGFLRTIAIELSIPPTSSSPGNKRVYAHGHDNTTHWIWKLAKAHVCSNDAGVHQLVNHWLRTHAGLAFSGVLDDDVCYWICFLVAVAAVDSATAGSLAVHAVTEVVLDVTGSIYYWICFLF</sequence>
<evidence type="ECO:0000256" key="4">
    <source>
        <dbReference type="SAM" id="MobiDB-lite"/>
    </source>
</evidence>
<dbReference type="InterPro" id="IPR013819">
    <property type="entry name" value="LipOase_C"/>
</dbReference>
<accession>A0AAV6I2K7</accession>
<dbReference type="PRINTS" id="PR00087">
    <property type="entry name" value="LIPOXYGENASE"/>
</dbReference>
<dbReference type="Gene3D" id="3.10.450.60">
    <property type="match status" value="1"/>
</dbReference>